<comment type="caution">
    <text evidence="1">The sequence shown here is derived from an EMBL/GenBank/DDBJ whole genome shotgun (WGS) entry which is preliminary data.</text>
</comment>
<evidence type="ECO:0000313" key="1">
    <source>
        <dbReference type="EMBL" id="KAK3795855.1"/>
    </source>
</evidence>
<keyword evidence="2" id="KW-1185">Reference proteome</keyword>
<dbReference type="Proteomes" id="UP001283361">
    <property type="component" value="Unassembled WGS sequence"/>
</dbReference>
<dbReference type="AlphaFoldDB" id="A0AAE1E6Y5"/>
<gene>
    <name evidence="1" type="ORF">RRG08_039584</name>
</gene>
<evidence type="ECO:0000313" key="2">
    <source>
        <dbReference type="Proteomes" id="UP001283361"/>
    </source>
</evidence>
<accession>A0AAE1E6Y5</accession>
<name>A0AAE1E6Y5_9GAST</name>
<proteinExistence type="predicted"/>
<sequence length="78" mass="8670">MDQIKISFIGTALLSDDQAPRSSFGESDGMNLKRYEFGTWLGCIVLRTAVLKTHMLTLNLSVETGLFKLDATYLTPDL</sequence>
<protein>
    <submittedName>
        <fullName evidence="1">Uncharacterized protein</fullName>
    </submittedName>
</protein>
<reference evidence="1" key="1">
    <citation type="journal article" date="2023" name="G3 (Bethesda)">
        <title>A reference genome for the long-term kleptoplast-retaining sea slug Elysia crispata morphotype clarki.</title>
        <authorList>
            <person name="Eastman K.E."/>
            <person name="Pendleton A.L."/>
            <person name="Shaikh M.A."/>
            <person name="Suttiyut T."/>
            <person name="Ogas R."/>
            <person name="Tomko P."/>
            <person name="Gavelis G."/>
            <person name="Widhalm J.R."/>
            <person name="Wisecaver J.H."/>
        </authorList>
    </citation>
    <scope>NUCLEOTIDE SEQUENCE</scope>
    <source>
        <strain evidence="1">ECLA1</strain>
    </source>
</reference>
<organism evidence="1 2">
    <name type="scientific">Elysia crispata</name>
    <name type="common">lettuce slug</name>
    <dbReference type="NCBI Taxonomy" id="231223"/>
    <lineage>
        <taxon>Eukaryota</taxon>
        <taxon>Metazoa</taxon>
        <taxon>Spiralia</taxon>
        <taxon>Lophotrochozoa</taxon>
        <taxon>Mollusca</taxon>
        <taxon>Gastropoda</taxon>
        <taxon>Heterobranchia</taxon>
        <taxon>Euthyneura</taxon>
        <taxon>Panpulmonata</taxon>
        <taxon>Sacoglossa</taxon>
        <taxon>Placobranchoidea</taxon>
        <taxon>Plakobranchidae</taxon>
        <taxon>Elysia</taxon>
    </lineage>
</organism>
<dbReference type="EMBL" id="JAWDGP010000980">
    <property type="protein sequence ID" value="KAK3795855.1"/>
    <property type="molecule type" value="Genomic_DNA"/>
</dbReference>